<dbReference type="STRING" id="28181.BEN30_04385"/>
<gene>
    <name evidence="8" type="ORF">BEN30_04385</name>
</gene>
<dbReference type="GO" id="GO:0046872">
    <property type="term" value="F:metal ion binding"/>
    <property type="evidence" value="ECO:0007669"/>
    <property type="project" value="UniProtKB-KW"/>
</dbReference>
<dbReference type="PROSITE" id="PS51007">
    <property type="entry name" value="CYTC"/>
    <property type="match status" value="1"/>
</dbReference>
<name>A0A1E5QBB4_9PROT</name>
<evidence type="ECO:0000256" key="5">
    <source>
        <dbReference type="ARBA" id="ARBA00023004"/>
    </source>
</evidence>
<evidence type="ECO:0000313" key="9">
    <source>
        <dbReference type="Proteomes" id="UP000095347"/>
    </source>
</evidence>
<sequence length="256" mass="27808">MVGAVAVLGTLGVLGYVQNQTDAHPNIPTPDMQVNAQLEPQAVGVSSFRSDVQRELDVCFRCHGEGGVSLRPAYPTIAGQKPDYIRRQLQVFRHTGNDPSDEVLYRNETGDQFDAFRSKLPHRNNVAMDGMAKSVPSALLDSVVKALSSLPCDGGKPKVITEIRPSLPTKTNRCVVCHGQNGISLEPNTPNLAGQHQVYLRRELIMIRDSARGLIPDANAPSRSHPTMEAQAEHLTDSDIDEISGYFAALDCRGGL</sequence>
<dbReference type="InterPro" id="IPR009056">
    <property type="entry name" value="Cyt_c-like_dom"/>
</dbReference>
<keyword evidence="9" id="KW-1185">Reference proteome</keyword>
<evidence type="ECO:0000256" key="2">
    <source>
        <dbReference type="ARBA" id="ARBA00022617"/>
    </source>
</evidence>
<evidence type="ECO:0000313" key="8">
    <source>
        <dbReference type="EMBL" id="OEJ69320.1"/>
    </source>
</evidence>
<dbReference type="GO" id="GO:0009055">
    <property type="term" value="F:electron transfer activity"/>
    <property type="evidence" value="ECO:0007669"/>
    <property type="project" value="InterPro"/>
</dbReference>
<dbReference type="Proteomes" id="UP000095347">
    <property type="component" value="Unassembled WGS sequence"/>
</dbReference>
<feature type="domain" description="Cytochrome c" evidence="7">
    <location>
        <begin position="150"/>
        <end position="251"/>
    </location>
</feature>
<dbReference type="AlphaFoldDB" id="A0A1E5QBB4"/>
<evidence type="ECO:0000256" key="1">
    <source>
        <dbReference type="ARBA" id="ARBA00022448"/>
    </source>
</evidence>
<dbReference type="PANTHER" id="PTHR33751:SF9">
    <property type="entry name" value="CYTOCHROME C4"/>
    <property type="match status" value="1"/>
</dbReference>
<keyword evidence="3 6" id="KW-0479">Metal-binding</keyword>
<dbReference type="EMBL" id="MCGG01000008">
    <property type="protein sequence ID" value="OEJ69320.1"/>
    <property type="molecule type" value="Genomic_DNA"/>
</dbReference>
<dbReference type="InterPro" id="IPR050597">
    <property type="entry name" value="Cytochrome_c_Oxidase_Subunit"/>
</dbReference>
<dbReference type="SUPFAM" id="SSF46626">
    <property type="entry name" value="Cytochrome c"/>
    <property type="match status" value="2"/>
</dbReference>
<keyword evidence="5 6" id="KW-0408">Iron</keyword>
<comment type="caution">
    <text evidence="8">The sequence shown here is derived from an EMBL/GenBank/DDBJ whole genome shotgun (WGS) entry which is preliminary data.</text>
</comment>
<evidence type="ECO:0000256" key="4">
    <source>
        <dbReference type="ARBA" id="ARBA00022982"/>
    </source>
</evidence>
<protein>
    <recommendedName>
        <fullName evidence="7">Cytochrome c domain-containing protein</fullName>
    </recommendedName>
</protein>
<dbReference type="PANTHER" id="PTHR33751">
    <property type="entry name" value="CBB3-TYPE CYTOCHROME C OXIDASE SUBUNIT FIXP"/>
    <property type="match status" value="1"/>
</dbReference>
<keyword evidence="1" id="KW-0813">Transport</keyword>
<keyword evidence="2 6" id="KW-0349">Heme</keyword>
<evidence type="ECO:0000256" key="3">
    <source>
        <dbReference type="ARBA" id="ARBA00022723"/>
    </source>
</evidence>
<evidence type="ECO:0000259" key="7">
    <source>
        <dbReference type="PROSITE" id="PS51007"/>
    </source>
</evidence>
<proteinExistence type="predicted"/>
<reference evidence="9" key="1">
    <citation type="submission" date="2016-07" db="EMBL/GenBank/DDBJ databases">
        <authorList>
            <person name="Florea S."/>
            <person name="Webb J.S."/>
            <person name="Jaromczyk J."/>
            <person name="Schardl C.L."/>
        </authorList>
    </citation>
    <scope>NUCLEOTIDE SEQUENCE [LARGE SCALE GENOMIC DNA]</scope>
    <source>
        <strain evidence="9">MV-1</strain>
    </source>
</reference>
<evidence type="ECO:0000256" key="6">
    <source>
        <dbReference type="PROSITE-ProRule" id="PRU00433"/>
    </source>
</evidence>
<accession>A0A1E5QBB4</accession>
<dbReference type="InterPro" id="IPR036909">
    <property type="entry name" value="Cyt_c-like_dom_sf"/>
</dbReference>
<organism evidence="8 9">
    <name type="scientific">Magnetovibrio blakemorei</name>
    <dbReference type="NCBI Taxonomy" id="28181"/>
    <lineage>
        <taxon>Bacteria</taxon>
        <taxon>Pseudomonadati</taxon>
        <taxon>Pseudomonadota</taxon>
        <taxon>Alphaproteobacteria</taxon>
        <taxon>Rhodospirillales</taxon>
        <taxon>Magnetovibrionaceae</taxon>
        <taxon>Magnetovibrio</taxon>
    </lineage>
</organism>
<dbReference type="Gene3D" id="1.10.760.10">
    <property type="entry name" value="Cytochrome c-like domain"/>
    <property type="match status" value="2"/>
</dbReference>
<keyword evidence="4" id="KW-0249">Electron transport</keyword>
<dbReference type="Pfam" id="PF00034">
    <property type="entry name" value="Cytochrom_C"/>
    <property type="match status" value="1"/>
</dbReference>
<dbReference type="GO" id="GO:0020037">
    <property type="term" value="F:heme binding"/>
    <property type="evidence" value="ECO:0007669"/>
    <property type="project" value="InterPro"/>
</dbReference>